<evidence type="ECO:0000256" key="11">
    <source>
        <dbReference type="ARBA" id="ARBA00023242"/>
    </source>
</evidence>
<evidence type="ECO:0000256" key="13">
    <source>
        <dbReference type="PROSITE-ProRule" id="PRU00357"/>
    </source>
</evidence>
<evidence type="ECO:0000259" key="15">
    <source>
        <dbReference type="PROSITE" id="PS50114"/>
    </source>
</evidence>
<dbReference type="PANTHER" id="PTHR46125:SF27">
    <property type="entry name" value="GATA TRANSCRIPTION FACTOR 28"/>
    <property type="match status" value="1"/>
</dbReference>
<dbReference type="SMART" id="SM00401">
    <property type="entry name" value="ZnF_GATA"/>
    <property type="match status" value="1"/>
</dbReference>
<dbReference type="KEGG" id="qsa:O6P43_017874"/>
<evidence type="ECO:0000256" key="6">
    <source>
        <dbReference type="ARBA" id="ARBA00022833"/>
    </source>
</evidence>
<dbReference type="GO" id="GO:0008270">
    <property type="term" value="F:zinc ion binding"/>
    <property type="evidence" value="ECO:0007669"/>
    <property type="project" value="UniProtKB-KW"/>
</dbReference>
<feature type="compositionally biased region" description="Polar residues" evidence="14">
    <location>
        <begin position="197"/>
        <end position="210"/>
    </location>
</feature>
<evidence type="ECO:0000256" key="3">
    <source>
        <dbReference type="ARBA" id="ARBA00007722"/>
    </source>
</evidence>
<dbReference type="InterPro" id="IPR010402">
    <property type="entry name" value="CCT_domain"/>
</dbReference>
<sequence>MDGIHGGDTRIHMSDGQHPMQVLYVPEHEHHGLHHIHNGNGMDEDRHTGGGGESIEGDIPSNPRNLPDNHSSTMVDQGSDSGDQLTLSFQGQVYVFDSVSPEKVQAVLLLLGGREIPPSMPAIPINSHHNNQDLSSSQTKFGIPQRLASLIRFREKRKDRNFDKKIRYTVRKEVALRMQRNKGQFTSSKSNHDDSATADTNWGASESWASDSNGAQQQDIICRHCGISEKCTPMMRRGPEGPRTLCNACGLMWANKGTLRDLSKASPQTGYNSALNRNENKSLEDNQIVLVAGDVDGSSKM</sequence>
<evidence type="ECO:0000256" key="9">
    <source>
        <dbReference type="ARBA" id="ARBA00023159"/>
    </source>
</evidence>
<keyword evidence="9" id="KW-0010">Activator</keyword>
<dbReference type="AlphaFoldDB" id="A0AAD7PNU9"/>
<comment type="function">
    <text evidence="1">Transcriptional activator that specifically binds 5'-GATA-3' or 5'-GAT-3' motifs within gene promoters.</text>
</comment>
<reference evidence="18" key="1">
    <citation type="journal article" date="2023" name="Science">
        <title>Elucidation of the pathway for biosynthesis of saponin adjuvants from the soapbark tree.</title>
        <authorList>
            <person name="Reed J."/>
            <person name="Orme A."/>
            <person name="El-Demerdash A."/>
            <person name="Owen C."/>
            <person name="Martin L.B.B."/>
            <person name="Misra R.C."/>
            <person name="Kikuchi S."/>
            <person name="Rejzek M."/>
            <person name="Martin A.C."/>
            <person name="Harkess A."/>
            <person name="Leebens-Mack J."/>
            <person name="Louveau T."/>
            <person name="Stephenson M.J."/>
            <person name="Osbourn A."/>
        </authorList>
    </citation>
    <scope>NUCLEOTIDE SEQUENCE</scope>
    <source>
        <strain evidence="18">S10</strain>
    </source>
</reference>
<dbReference type="Gene3D" id="3.30.50.10">
    <property type="entry name" value="Erythroid Transcription Factor GATA-1, subunit A"/>
    <property type="match status" value="1"/>
</dbReference>
<dbReference type="PROSITE" id="PS51017">
    <property type="entry name" value="CCT"/>
    <property type="match status" value="1"/>
</dbReference>
<dbReference type="InterPro" id="IPR013088">
    <property type="entry name" value="Znf_NHR/GATA"/>
</dbReference>
<evidence type="ECO:0000256" key="5">
    <source>
        <dbReference type="ARBA" id="ARBA00022771"/>
    </source>
</evidence>
<comment type="caution">
    <text evidence="18">The sequence shown here is derived from an EMBL/GenBank/DDBJ whole genome shotgun (WGS) entry which is preliminary data.</text>
</comment>
<dbReference type="CDD" id="cd00202">
    <property type="entry name" value="ZnF_GATA"/>
    <property type="match status" value="1"/>
</dbReference>
<comment type="subcellular location">
    <subcellularLocation>
        <location evidence="2 13">Nucleus</location>
    </subcellularLocation>
</comment>
<dbReference type="Pfam" id="PF00320">
    <property type="entry name" value="GATA"/>
    <property type="match status" value="1"/>
</dbReference>
<dbReference type="InterPro" id="IPR045280">
    <property type="entry name" value="TIFY-like"/>
</dbReference>
<gene>
    <name evidence="18" type="ORF">O6P43_017874</name>
</gene>
<evidence type="ECO:0000256" key="8">
    <source>
        <dbReference type="ARBA" id="ARBA00023125"/>
    </source>
</evidence>
<dbReference type="InterPro" id="IPR010399">
    <property type="entry name" value="Tify_dom"/>
</dbReference>
<feature type="domain" description="GATA-type" evidence="15">
    <location>
        <begin position="216"/>
        <end position="277"/>
    </location>
</feature>
<dbReference type="Proteomes" id="UP001163823">
    <property type="component" value="Chromosome 7"/>
</dbReference>
<evidence type="ECO:0000256" key="12">
    <source>
        <dbReference type="PROSITE-ProRule" id="PRU00094"/>
    </source>
</evidence>
<accession>A0AAD7PNU9</accession>
<dbReference type="InterPro" id="IPR000679">
    <property type="entry name" value="Znf_GATA"/>
</dbReference>
<keyword evidence="5 12" id="KW-0863">Zinc-finger</keyword>
<keyword evidence="19" id="KW-1185">Reference proteome</keyword>
<comment type="similarity">
    <text evidence="3">Belongs to the type IV zinc-finger family. Class C subfamily.</text>
</comment>
<feature type="compositionally biased region" description="Polar residues" evidence="14">
    <location>
        <begin position="62"/>
        <end position="82"/>
    </location>
</feature>
<dbReference type="PROSITE" id="PS51320">
    <property type="entry name" value="TIFY"/>
    <property type="match status" value="1"/>
</dbReference>
<dbReference type="PROSITE" id="PS50114">
    <property type="entry name" value="GATA_ZN_FINGER_2"/>
    <property type="match status" value="1"/>
</dbReference>
<feature type="region of interest" description="Disordered" evidence="14">
    <location>
        <begin position="183"/>
        <end position="210"/>
    </location>
</feature>
<feature type="domain" description="CCT" evidence="16">
    <location>
        <begin position="146"/>
        <end position="188"/>
    </location>
</feature>
<keyword evidence="8" id="KW-0238">DNA-binding</keyword>
<dbReference type="GO" id="GO:0006355">
    <property type="term" value="P:regulation of DNA-templated transcription"/>
    <property type="evidence" value="ECO:0007669"/>
    <property type="project" value="InterPro"/>
</dbReference>
<dbReference type="Pfam" id="PF06203">
    <property type="entry name" value="CCT"/>
    <property type="match status" value="1"/>
</dbReference>
<keyword evidence="4" id="KW-0479">Metal-binding</keyword>
<feature type="domain" description="Tify" evidence="17">
    <location>
        <begin position="78"/>
        <end position="113"/>
    </location>
</feature>
<keyword evidence="11 13" id="KW-0539">Nucleus</keyword>
<keyword evidence="6" id="KW-0862">Zinc</keyword>
<evidence type="ECO:0000259" key="17">
    <source>
        <dbReference type="PROSITE" id="PS51320"/>
    </source>
</evidence>
<name>A0AAD7PNU9_QUISA</name>
<evidence type="ECO:0000259" key="16">
    <source>
        <dbReference type="PROSITE" id="PS51017"/>
    </source>
</evidence>
<dbReference type="PROSITE" id="PS00344">
    <property type="entry name" value="GATA_ZN_FINGER_1"/>
    <property type="match status" value="1"/>
</dbReference>
<evidence type="ECO:0000256" key="1">
    <source>
        <dbReference type="ARBA" id="ARBA00002206"/>
    </source>
</evidence>
<evidence type="ECO:0000313" key="19">
    <source>
        <dbReference type="Proteomes" id="UP001163823"/>
    </source>
</evidence>
<organism evidence="18 19">
    <name type="scientific">Quillaja saponaria</name>
    <name type="common">Soap bark tree</name>
    <dbReference type="NCBI Taxonomy" id="32244"/>
    <lineage>
        <taxon>Eukaryota</taxon>
        <taxon>Viridiplantae</taxon>
        <taxon>Streptophyta</taxon>
        <taxon>Embryophyta</taxon>
        <taxon>Tracheophyta</taxon>
        <taxon>Spermatophyta</taxon>
        <taxon>Magnoliopsida</taxon>
        <taxon>eudicotyledons</taxon>
        <taxon>Gunneridae</taxon>
        <taxon>Pentapetalae</taxon>
        <taxon>rosids</taxon>
        <taxon>fabids</taxon>
        <taxon>Fabales</taxon>
        <taxon>Quillajaceae</taxon>
        <taxon>Quillaja</taxon>
    </lineage>
</organism>
<evidence type="ECO:0000256" key="4">
    <source>
        <dbReference type="ARBA" id="ARBA00022723"/>
    </source>
</evidence>
<proteinExistence type="inferred from homology"/>
<evidence type="ECO:0000256" key="7">
    <source>
        <dbReference type="ARBA" id="ARBA00023015"/>
    </source>
</evidence>
<dbReference type="SUPFAM" id="SSF57716">
    <property type="entry name" value="Glucocorticoid receptor-like (DNA-binding domain)"/>
    <property type="match status" value="1"/>
</dbReference>
<evidence type="ECO:0000256" key="10">
    <source>
        <dbReference type="ARBA" id="ARBA00023163"/>
    </source>
</evidence>
<dbReference type="EMBL" id="JARAOO010000007">
    <property type="protein sequence ID" value="KAJ7962681.1"/>
    <property type="molecule type" value="Genomic_DNA"/>
</dbReference>
<evidence type="ECO:0000313" key="18">
    <source>
        <dbReference type="EMBL" id="KAJ7962681.1"/>
    </source>
</evidence>
<dbReference type="GO" id="GO:0043565">
    <property type="term" value="F:sequence-specific DNA binding"/>
    <property type="evidence" value="ECO:0007669"/>
    <property type="project" value="InterPro"/>
</dbReference>
<dbReference type="GO" id="GO:0005634">
    <property type="term" value="C:nucleus"/>
    <property type="evidence" value="ECO:0007669"/>
    <property type="project" value="UniProtKB-SubCell"/>
</dbReference>
<protein>
    <submittedName>
        <fullName evidence="18">GATA transcription factor</fullName>
    </submittedName>
</protein>
<evidence type="ECO:0000256" key="2">
    <source>
        <dbReference type="ARBA" id="ARBA00004123"/>
    </source>
</evidence>
<keyword evidence="7" id="KW-0805">Transcription regulation</keyword>
<dbReference type="Pfam" id="PF06200">
    <property type="entry name" value="tify"/>
    <property type="match status" value="1"/>
</dbReference>
<evidence type="ECO:0000256" key="14">
    <source>
        <dbReference type="SAM" id="MobiDB-lite"/>
    </source>
</evidence>
<feature type="region of interest" description="Disordered" evidence="14">
    <location>
        <begin position="39"/>
        <end position="82"/>
    </location>
</feature>
<dbReference type="PANTHER" id="PTHR46125">
    <property type="entry name" value="GATA TRANSCRIPTION FACTOR 28"/>
    <property type="match status" value="1"/>
</dbReference>
<keyword evidence="10" id="KW-0804">Transcription</keyword>
<dbReference type="SMART" id="SM00979">
    <property type="entry name" value="TIFY"/>
    <property type="match status" value="1"/>
</dbReference>